<feature type="non-terminal residue" evidence="2">
    <location>
        <position position="109"/>
    </location>
</feature>
<accession>A0A6J4UFM3</accession>
<feature type="compositionally biased region" description="Basic residues" evidence="1">
    <location>
        <begin position="83"/>
        <end position="96"/>
    </location>
</feature>
<dbReference type="EMBL" id="CADCWD010000090">
    <property type="protein sequence ID" value="CAA9547222.1"/>
    <property type="molecule type" value="Genomic_DNA"/>
</dbReference>
<feature type="compositionally biased region" description="Low complexity" evidence="1">
    <location>
        <begin position="97"/>
        <end position="109"/>
    </location>
</feature>
<feature type="non-terminal residue" evidence="2">
    <location>
        <position position="1"/>
    </location>
</feature>
<feature type="compositionally biased region" description="Low complexity" evidence="1">
    <location>
        <begin position="73"/>
        <end position="82"/>
    </location>
</feature>
<evidence type="ECO:0000256" key="1">
    <source>
        <dbReference type="SAM" id="MobiDB-lite"/>
    </source>
</evidence>
<feature type="compositionally biased region" description="Basic residues" evidence="1">
    <location>
        <begin position="49"/>
        <end position="72"/>
    </location>
</feature>
<feature type="region of interest" description="Disordered" evidence="1">
    <location>
        <begin position="1"/>
        <end position="109"/>
    </location>
</feature>
<reference evidence="2" key="1">
    <citation type="submission" date="2020-02" db="EMBL/GenBank/DDBJ databases">
        <authorList>
            <person name="Meier V. D."/>
        </authorList>
    </citation>
    <scope>NUCLEOTIDE SEQUENCE</scope>
    <source>
        <strain evidence="2">AVDCRST_MAG23</strain>
    </source>
</reference>
<sequence>AASSCTCGRVPPHGLLRHPKPDPSRLDRPRRQRKHSPLHGQPRSPPLHAPRRRSRARGALRPSRRPLSRRAGLRLGRPQPRLLPHRHGRHRPRRLPPGRVRLGLPAGGL</sequence>
<proteinExistence type="predicted"/>
<evidence type="ECO:0000313" key="2">
    <source>
        <dbReference type="EMBL" id="CAA9547222.1"/>
    </source>
</evidence>
<dbReference type="AlphaFoldDB" id="A0A6J4UFM3"/>
<feature type="compositionally biased region" description="Basic and acidic residues" evidence="1">
    <location>
        <begin position="19"/>
        <end position="29"/>
    </location>
</feature>
<gene>
    <name evidence="2" type="ORF">AVDCRST_MAG23-2652</name>
</gene>
<protein>
    <submittedName>
        <fullName evidence="2">Uncharacterized protein</fullName>
    </submittedName>
</protein>
<organism evidence="2">
    <name type="scientific">uncultured Sphingosinicella sp</name>
    <dbReference type="NCBI Taxonomy" id="478748"/>
    <lineage>
        <taxon>Bacteria</taxon>
        <taxon>Pseudomonadati</taxon>
        <taxon>Pseudomonadota</taxon>
        <taxon>Alphaproteobacteria</taxon>
        <taxon>Sphingomonadales</taxon>
        <taxon>Sphingosinicellaceae</taxon>
        <taxon>Sphingosinicella</taxon>
        <taxon>environmental samples</taxon>
    </lineage>
</organism>
<name>A0A6J4UFM3_9SPHN</name>